<evidence type="ECO:0000256" key="1">
    <source>
        <dbReference type="SAM" id="Phobius"/>
    </source>
</evidence>
<dbReference type="EMBL" id="NBSH01000006">
    <property type="protein sequence ID" value="ORX37038.1"/>
    <property type="molecule type" value="Genomic_DNA"/>
</dbReference>
<gene>
    <name evidence="2" type="ORF">BD324DRAFT_650653</name>
</gene>
<proteinExistence type="predicted"/>
<dbReference type="Proteomes" id="UP000193218">
    <property type="component" value="Unassembled WGS sequence"/>
</dbReference>
<organism evidence="2 3">
    <name type="scientific">Kockovaella imperatae</name>
    <dbReference type="NCBI Taxonomy" id="4999"/>
    <lineage>
        <taxon>Eukaryota</taxon>
        <taxon>Fungi</taxon>
        <taxon>Dikarya</taxon>
        <taxon>Basidiomycota</taxon>
        <taxon>Agaricomycotina</taxon>
        <taxon>Tremellomycetes</taxon>
        <taxon>Tremellales</taxon>
        <taxon>Cuniculitremaceae</taxon>
        <taxon>Kockovaella</taxon>
    </lineage>
</organism>
<dbReference type="GeneID" id="33559991"/>
<protein>
    <submittedName>
        <fullName evidence="2">Uncharacterized protein</fullName>
    </submittedName>
</protein>
<dbReference type="InParanoid" id="A0A1Y1UG83"/>
<name>A0A1Y1UG83_9TREE</name>
<comment type="caution">
    <text evidence="2">The sequence shown here is derived from an EMBL/GenBank/DDBJ whole genome shotgun (WGS) entry which is preliminary data.</text>
</comment>
<sequence length="182" mass="20863">MPFDLGLYSLPYILLAWFLVADLFTGIMTITLRQVLVMSSTLVTALGLYSVKWISRHCPEKCPPLVFAATYVEAYFGSMIDSFECMIRGIFYFELVENTGMTIYAKTRFMGPLELVTQEDVSYVERIPRIYSEISDFVWIWLANLEETASEDGFEPIEMQIGPIPDAPWGYDHDWVPNPSID</sequence>
<keyword evidence="3" id="KW-1185">Reference proteome</keyword>
<dbReference type="RefSeq" id="XP_021871076.1">
    <property type="nucleotide sequence ID" value="XM_022018182.1"/>
</dbReference>
<evidence type="ECO:0000313" key="2">
    <source>
        <dbReference type="EMBL" id="ORX37038.1"/>
    </source>
</evidence>
<keyword evidence="1" id="KW-1133">Transmembrane helix</keyword>
<keyword evidence="1" id="KW-0812">Transmembrane</keyword>
<evidence type="ECO:0000313" key="3">
    <source>
        <dbReference type="Proteomes" id="UP000193218"/>
    </source>
</evidence>
<feature type="transmembrane region" description="Helical" evidence="1">
    <location>
        <begin position="12"/>
        <end position="32"/>
    </location>
</feature>
<keyword evidence="1" id="KW-0472">Membrane</keyword>
<dbReference type="AlphaFoldDB" id="A0A1Y1UG83"/>
<reference evidence="2 3" key="1">
    <citation type="submission" date="2017-03" db="EMBL/GenBank/DDBJ databases">
        <title>Widespread Adenine N6-methylation of Active Genes in Fungi.</title>
        <authorList>
            <consortium name="DOE Joint Genome Institute"/>
            <person name="Mondo S.J."/>
            <person name="Dannebaum R.O."/>
            <person name="Kuo R.C."/>
            <person name="Louie K.B."/>
            <person name="Bewick A.J."/>
            <person name="Labutti K."/>
            <person name="Haridas S."/>
            <person name="Kuo A."/>
            <person name="Salamov A."/>
            <person name="Ahrendt S.R."/>
            <person name="Lau R."/>
            <person name="Bowen B.P."/>
            <person name="Lipzen A."/>
            <person name="Sullivan W."/>
            <person name="Andreopoulos W.B."/>
            <person name="Clum A."/>
            <person name="Lindquist E."/>
            <person name="Daum C."/>
            <person name="Northen T.R."/>
            <person name="Ramamoorthy G."/>
            <person name="Schmitz R.J."/>
            <person name="Gryganskyi A."/>
            <person name="Culley D."/>
            <person name="Magnuson J."/>
            <person name="James T.Y."/>
            <person name="O'Malley M.A."/>
            <person name="Stajich J.E."/>
            <person name="Spatafora J.W."/>
            <person name="Visel A."/>
            <person name="Grigoriev I.V."/>
        </authorList>
    </citation>
    <scope>NUCLEOTIDE SEQUENCE [LARGE SCALE GENOMIC DNA]</scope>
    <source>
        <strain evidence="2 3">NRRL Y-17943</strain>
    </source>
</reference>
<accession>A0A1Y1UG83</accession>